<dbReference type="InterPro" id="IPR020956">
    <property type="entry name" value="TF_Aft1_OSM"/>
</dbReference>
<dbReference type="InterPro" id="IPR021756">
    <property type="entry name" value="TF_Aft1_HRR"/>
</dbReference>
<dbReference type="InterPro" id="IPR002112">
    <property type="entry name" value="Leuzip_Jun"/>
</dbReference>
<dbReference type="PANTHER" id="PTHR19304">
    <property type="entry name" value="CYCLIC-AMP RESPONSE ELEMENT BINDING PROTEIN"/>
    <property type="match status" value="1"/>
</dbReference>
<dbReference type="FunFam" id="1.20.5.170:FF:000053">
    <property type="entry name" value="BZIP transcription factor AtfA"/>
    <property type="match status" value="1"/>
</dbReference>
<feature type="compositionally biased region" description="Polar residues" evidence="10">
    <location>
        <begin position="361"/>
        <end position="385"/>
    </location>
</feature>
<feature type="region of interest" description="Disordered" evidence="10">
    <location>
        <begin position="171"/>
        <end position="196"/>
    </location>
</feature>
<gene>
    <name evidence="12" type="ORF">BO78DRAFT_414919</name>
</gene>
<dbReference type="Pfam" id="PF11786">
    <property type="entry name" value="Aft1_HRA"/>
    <property type="match status" value="1"/>
</dbReference>
<accession>A0A319EIN8</accession>
<reference evidence="12 13" key="1">
    <citation type="submission" date="2018-02" db="EMBL/GenBank/DDBJ databases">
        <title>The genomes of Aspergillus section Nigri reveals drivers in fungal speciation.</title>
        <authorList>
            <consortium name="DOE Joint Genome Institute"/>
            <person name="Vesth T.C."/>
            <person name="Nybo J."/>
            <person name="Theobald S."/>
            <person name="Brandl J."/>
            <person name="Frisvad J.C."/>
            <person name="Nielsen K.F."/>
            <person name="Lyhne E.K."/>
            <person name="Kogle M.E."/>
            <person name="Kuo A."/>
            <person name="Riley R."/>
            <person name="Clum A."/>
            <person name="Nolan M."/>
            <person name="Lipzen A."/>
            <person name="Salamov A."/>
            <person name="Henrissat B."/>
            <person name="Wiebenga A."/>
            <person name="De vries R.P."/>
            <person name="Grigoriev I.V."/>
            <person name="Mortensen U.H."/>
            <person name="Andersen M.R."/>
            <person name="Baker S.E."/>
        </authorList>
    </citation>
    <scope>NUCLEOTIDE SEQUENCE [LARGE SCALE GENOMIC DNA]</scope>
    <source>
        <strain evidence="12 13">CBS 121057</strain>
    </source>
</reference>
<dbReference type="InterPro" id="IPR046347">
    <property type="entry name" value="bZIP_sf"/>
</dbReference>
<feature type="compositionally biased region" description="Polar residues" evidence="10">
    <location>
        <begin position="13"/>
        <end position="24"/>
    </location>
</feature>
<keyword evidence="3" id="KW-0805">Transcription regulation</keyword>
<dbReference type="SUPFAM" id="SSF57959">
    <property type="entry name" value="Leucine zipper domain"/>
    <property type="match status" value="1"/>
</dbReference>
<dbReference type="Pfam" id="PF11785">
    <property type="entry name" value="Aft1_OSA"/>
    <property type="match status" value="1"/>
</dbReference>
<sequence length="606" mass="63548">MSAAVASTVSTTLANHNGTRNSSPMDAKKAGLDTEALACSGLVVRHCSPNVLLTALRRRDDLTIGVIDGFCCYQIPLLSNFDLGGVILSTSASLPLFQIPHRPIRYRLSALTDTSFCLATDSRATSSDLKEPKPDVDGQTSLAPPPRPAITSATDTPDYFNSVHNPFSLEPNPFEQSFGSGGSAGETPGKSILPPVAALTSPALPGATSASGGYGWSNSLRSGPLSPAMLAGPTGSNDYFDSIGRGFPTPNESSLRTGLTPGGGGSMFPAPSPNSQALLQQLQSGGATPSTIEFHRTALNAAKKNSLNGPTSNPTSDPDPATQNSNMDIKPNPPAGADPFGHHDAADAANGLFMLAKGGQANPNQFPVSNQTSIQPQSIQASDQQLDAGADRRNSQNINGLSGRETSGDASDMQGEQTKPSGKSKAKKNSGTKASAAGNNKRKPEDTSKGLNKKAKMSNGAGSVEPPSDAGDSEDDDDDLKRKSTTESKKMTDEEKRKNFLERNRVAALKCRQRKKQWLANLQAKVELFTSENDALTATVTQLREEIVNLKTLLLAHKDCPVSQAQGLGPLMMNGMSTGFDAHPYNIANGMGMQPGAPIPAQGLRR</sequence>
<keyword evidence="5" id="KW-0238">DNA-binding</keyword>
<dbReference type="VEuPathDB" id="FungiDB:BO78DRAFT_414919"/>
<evidence type="ECO:0000313" key="13">
    <source>
        <dbReference type="Proteomes" id="UP000248423"/>
    </source>
</evidence>
<evidence type="ECO:0000256" key="7">
    <source>
        <dbReference type="ARBA" id="ARBA00023242"/>
    </source>
</evidence>
<dbReference type="AlphaFoldDB" id="A0A319EIN8"/>
<evidence type="ECO:0000256" key="10">
    <source>
        <dbReference type="SAM" id="MobiDB-lite"/>
    </source>
</evidence>
<evidence type="ECO:0000256" key="6">
    <source>
        <dbReference type="ARBA" id="ARBA00023163"/>
    </source>
</evidence>
<dbReference type="Gene3D" id="1.20.5.170">
    <property type="match status" value="1"/>
</dbReference>
<dbReference type="Pfam" id="PF00170">
    <property type="entry name" value="bZIP_1"/>
    <property type="match status" value="1"/>
</dbReference>
<dbReference type="PROSITE" id="PS50217">
    <property type="entry name" value="BZIP"/>
    <property type="match status" value="1"/>
</dbReference>
<evidence type="ECO:0000256" key="8">
    <source>
        <dbReference type="ARBA" id="ARBA00068999"/>
    </source>
</evidence>
<keyword evidence="9" id="KW-0175">Coiled coil</keyword>
<feature type="compositionally biased region" description="Polar residues" evidence="10">
    <location>
        <begin position="395"/>
        <end position="421"/>
    </location>
</feature>
<dbReference type="CDD" id="cd14687">
    <property type="entry name" value="bZIP_ATF2"/>
    <property type="match status" value="1"/>
</dbReference>
<evidence type="ECO:0000256" key="2">
    <source>
        <dbReference type="ARBA" id="ARBA00009050"/>
    </source>
</evidence>
<dbReference type="GO" id="GO:0005634">
    <property type="term" value="C:nucleus"/>
    <property type="evidence" value="ECO:0007669"/>
    <property type="project" value="UniProtKB-SubCell"/>
</dbReference>
<dbReference type="STRING" id="1448318.A0A319EIN8"/>
<keyword evidence="7" id="KW-0539">Nucleus</keyword>
<evidence type="ECO:0000256" key="1">
    <source>
        <dbReference type="ARBA" id="ARBA00004123"/>
    </source>
</evidence>
<comment type="similarity">
    <text evidence="2">Belongs to the bZIP family. ATF subfamily.</text>
</comment>
<evidence type="ECO:0000259" key="11">
    <source>
        <dbReference type="PROSITE" id="PS50217"/>
    </source>
</evidence>
<dbReference type="Pfam" id="PF11787">
    <property type="entry name" value="Aft1_HRR"/>
    <property type="match status" value="1"/>
</dbReference>
<feature type="region of interest" description="Disordered" evidence="10">
    <location>
        <begin position="1"/>
        <end position="27"/>
    </location>
</feature>
<feature type="region of interest" description="Disordered" evidence="10">
    <location>
        <begin position="241"/>
        <end position="274"/>
    </location>
</feature>
<feature type="coiled-coil region" evidence="9">
    <location>
        <begin position="519"/>
        <end position="553"/>
    </location>
</feature>
<organism evidence="12 13">
    <name type="scientific">Aspergillus sclerotiicarbonarius (strain CBS 121057 / IBT 28362)</name>
    <dbReference type="NCBI Taxonomy" id="1448318"/>
    <lineage>
        <taxon>Eukaryota</taxon>
        <taxon>Fungi</taxon>
        <taxon>Dikarya</taxon>
        <taxon>Ascomycota</taxon>
        <taxon>Pezizomycotina</taxon>
        <taxon>Eurotiomycetes</taxon>
        <taxon>Eurotiomycetidae</taxon>
        <taxon>Eurotiales</taxon>
        <taxon>Aspergillaceae</taxon>
        <taxon>Aspergillus</taxon>
        <taxon>Aspergillus subgen. Circumdati</taxon>
    </lineage>
</organism>
<dbReference type="PRINTS" id="PR00043">
    <property type="entry name" value="LEUZIPPRJUN"/>
</dbReference>
<evidence type="ECO:0000313" key="12">
    <source>
        <dbReference type="EMBL" id="PYI10157.1"/>
    </source>
</evidence>
<dbReference type="InterPro" id="IPR021755">
    <property type="entry name" value="TF_Aft1_HRA"/>
</dbReference>
<feature type="region of interest" description="Disordered" evidence="10">
    <location>
        <begin position="123"/>
        <end position="152"/>
    </location>
</feature>
<dbReference type="EMBL" id="KZ826323">
    <property type="protein sequence ID" value="PYI10157.1"/>
    <property type="molecule type" value="Genomic_DNA"/>
</dbReference>
<dbReference type="InterPro" id="IPR004827">
    <property type="entry name" value="bZIP"/>
</dbReference>
<feature type="compositionally biased region" description="Polar residues" evidence="10">
    <location>
        <begin position="304"/>
        <end position="327"/>
    </location>
</feature>
<feature type="region of interest" description="Disordered" evidence="10">
    <location>
        <begin position="358"/>
        <end position="496"/>
    </location>
</feature>
<dbReference type="SMART" id="SM00338">
    <property type="entry name" value="BRLZ"/>
    <property type="match status" value="1"/>
</dbReference>
<name>A0A319EIN8_ASPSB</name>
<feature type="domain" description="BZIP" evidence="11">
    <location>
        <begin position="494"/>
        <end position="557"/>
    </location>
</feature>
<comment type="subcellular location">
    <subcellularLocation>
        <location evidence="1">Nucleus</location>
    </subcellularLocation>
</comment>
<proteinExistence type="inferred from homology"/>
<keyword evidence="6" id="KW-0804">Transcription</keyword>
<keyword evidence="13" id="KW-1185">Reference proteome</keyword>
<dbReference type="GO" id="GO:0003677">
    <property type="term" value="F:DNA binding"/>
    <property type="evidence" value="ECO:0007669"/>
    <property type="project" value="UniProtKB-KW"/>
</dbReference>
<evidence type="ECO:0000256" key="4">
    <source>
        <dbReference type="ARBA" id="ARBA00023016"/>
    </source>
</evidence>
<dbReference type="OrthoDB" id="295274at2759"/>
<dbReference type="GO" id="GO:0003700">
    <property type="term" value="F:DNA-binding transcription factor activity"/>
    <property type="evidence" value="ECO:0007669"/>
    <property type="project" value="InterPro"/>
</dbReference>
<feature type="compositionally biased region" description="Low complexity" evidence="10">
    <location>
        <begin position="1"/>
        <end position="12"/>
    </location>
</feature>
<feature type="region of interest" description="Disordered" evidence="10">
    <location>
        <begin position="304"/>
        <end position="345"/>
    </location>
</feature>
<evidence type="ECO:0000256" key="3">
    <source>
        <dbReference type="ARBA" id="ARBA00023015"/>
    </source>
</evidence>
<evidence type="ECO:0000256" key="5">
    <source>
        <dbReference type="ARBA" id="ARBA00023125"/>
    </source>
</evidence>
<dbReference type="Proteomes" id="UP000248423">
    <property type="component" value="Unassembled WGS sequence"/>
</dbReference>
<protein>
    <recommendedName>
        <fullName evidence="8">Basic leucine zipper (bZIP) transcription factor atfB</fullName>
    </recommendedName>
</protein>
<feature type="compositionally biased region" description="Basic and acidic residues" evidence="10">
    <location>
        <begin position="479"/>
        <end position="496"/>
    </location>
</feature>
<evidence type="ECO:0000256" key="9">
    <source>
        <dbReference type="SAM" id="Coils"/>
    </source>
</evidence>
<keyword evidence="4" id="KW-0346">Stress response</keyword>
<dbReference type="InterPro" id="IPR051027">
    <property type="entry name" value="bZIP_transcription_factors"/>
</dbReference>